<keyword evidence="2" id="KW-0808">Transferase</keyword>
<dbReference type="HOGENOM" id="CLU_374316_0_0_1"/>
<proteinExistence type="predicted"/>
<dbReference type="EMBL" id="JQFZ01000018">
    <property type="protein sequence ID" value="KGO62816.1"/>
    <property type="molecule type" value="Genomic_DNA"/>
</dbReference>
<dbReference type="VEuPathDB" id="FungiDB:PEXP_062840"/>
<protein>
    <submittedName>
        <fullName evidence="2">Mannosyltransferase 1, CMT1</fullName>
    </submittedName>
</protein>
<dbReference type="PANTHER" id="PTHR34144:SF7">
    <property type="entry name" value="EXPORT PROTEIN (CAP59), PUTATIVE (AFU_ORTHOLOGUE AFUA_7G05020)-RELATED"/>
    <property type="match status" value="1"/>
</dbReference>
<reference evidence="2 3" key="1">
    <citation type="journal article" date="2015" name="Mol. Plant Microbe Interact.">
        <title>Genome, transcriptome, and functional analyses of Penicillium expansum provide new insights into secondary metabolism and pathogenicity.</title>
        <authorList>
            <person name="Ballester A.R."/>
            <person name="Marcet-Houben M."/>
            <person name="Levin E."/>
            <person name="Sela N."/>
            <person name="Selma-Lazaro C."/>
            <person name="Carmona L."/>
            <person name="Wisniewski M."/>
            <person name="Droby S."/>
            <person name="Gonzalez-Candelas L."/>
            <person name="Gabaldon T."/>
        </authorList>
    </citation>
    <scope>NUCLEOTIDE SEQUENCE [LARGE SCALE GENOMIC DNA]</scope>
    <source>
        <strain evidence="2 3">MD-8</strain>
    </source>
</reference>
<dbReference type="Proteomes" id="UP000030143">
    <property type="component" value="Unassembled WGS sequence"/>
</dbReference>
<dbReference type="GO" id="GO:0016757">
    <property type="term" value="F:glycosyltransferase activity"/>
    <property type="evidence" value="ECO:0007669"/>
    <property type="project" value="UniProtKB-KW"/>
</dbReference>
<dbReference type="PANTHER" id="PTHR34144">
    <property type="entry name" value="CHROMOSOME 8, WHOLE GENOME SHOTGUN SEQUENCE"/>
    <property type="match status" value="1"/>
</dbReference>
<sequence length="742" mass="83243">MVHQLSSYRAREIDAQFQNLDNRLDQVSEDLERAEGNATALQDVQRAIQKDRRDLQDLRQIVVAVEYNLQRQKHLAGPGDRVKGLLRNMEKMLAAVMQGTKGSQVQTSKAPISEGGLEYNNNRFGNMVNFTIVNGQIYTPGLAIVDAPQPNTPLGGDNLQVAIDVSGNGQLPWPASTKPDSSTRFHDITLFLTSESHNFTISNGTKPASNTSYVGPVLDLEPSSTVKHVNWIWPECLVGDGSGSKDSARGAYNISMHQSFRWNGTDYYTVFDLPISVTNSISKSDDRIDCDLLENKLLSAAEIDKSSDSLPGQPWVEDGVSTTVSSSNATQTGAASSLPMTIFSASRRVLRNRIARALIIIFAIWNLVEIHVIQRRIYEIDHVLRHRPQNQERIYIASINWNNELILRSHWSKALTQLVLKLGRENVFISIYESGSYDNTKGALRELDWELERMRVPRNITLSPVTHEDELAAPARGEGWIRTPDGKKQLRRVPYLARIRNLSLLPLQDLARQGITFDKILFLNDVVFTPNDVLGLLNTNDGEYAAACSLDFSKPPNHYDTFALRDSKGHEPIMQTWPYFSSAASRDAIKNMSPVPVASCWNGMVAMPASPFIASEPLRFRGIPDSLAKYHLEGSECCLIHIDNPLSIEKGVYLNPLVRVGYSGAAYAAIHPMMNWLSAKRVLQGLWVNQLRRLGITSWLKEVIVRRRLDSWRALNIGNEERGELCIINEMQVLHRYGWAHV</sequence>
<comment type="caution">
    <text evidence="2">The sequence shown here is derived from an EMBL/GenBank/DDBJ whole genome shotgun (WGS) entry which is preliminary data.</text>
</comment>
<keyword evidence="1" id="KW-0175">Coiled coil</keyword>
<keyword evidence="2" id="KW-0328">Glycosyltransferase</keyword>
<dbReference type="InterPro" id="IPR021047">
    <property type="entry name" value="Mannosyltransferase_CMT1"/>
</dbReference>
<dbReference type="AlphaFoldDB" id="A0A0A2K7H0"/>
<dbReference type="Pfam" id="PF11735">
    <property type="entry name" value="CAP59_mtransfer"/>
    <property type="match status" value="1"/>
</dbReference>
<evidence type="ECO:0000256" key="1">
    <source>
        <dbReference type="SAM" id="Coils"/>
    </source>
</evidence>
<dbReference type="STRING" id="27334.A0A0A2K7H0"/>
<accession>A0A0A2K7H0</accession>
<keyword evidence="3" id="KW-1185">Reference proteome</keyword>
<organism evidence="2 3">
    <name type="scientific">Penicillium expansum</name>
    <name type="common">Blue mold rot fungus</name>
    <dbReference type="NCBI Taxonomy" id="27334"/>
    <lineage>
        <taxon>Eukaryota</taxon>
        <taxon>Fungi</taxon>
        <taxon>Dikarya</taxon>
        <taxon>Ascomycota</taxon>
        <taxon>Pezizomycotina</taxon>
        <taxon>Eurotiomycetes</taxon>
        <taxon>Eurotiomycetidae</taxon>
        <taxon>Eurotiales</taxon>
        <taxon>Aspergillaceae</taxon>
        <taxon>Penicillium</taxon>
    </lineage>
</organism>
<evidence type="ECO:0000313" key="3">
    <source>
        <dbReference type="Proteomes" id="UP000030143"/>
    </source>
</evidence>
<dbReference type="GeneID" id="27677033"/>
<dbReference type="RefSeq" id="XP_016603316.1">
    <property type="nucleotide sequence ID" value="XM_016741614.1"/>
</dbReference>
<name>A0A0A2K7H0_PENEN</name>
<gene>
    <name evidence="2" type="ORF">PEX2_043390</name>
</gene>
<evidence type="ECO:0000313" key="2">
    <source>
        <dbReference type="EMBL" id="KGO62816.1"/>
    </source>
</evidence>
<feature type="coiled-coil region" evidence="1">
    <location>
        <begin position="10"/>
        <end position="61"/>
    </location>
</feature>